<evidence type="ECO:0000313" key="2">
    <source>
        <dbReference type="Proteomes" id="UP000489600"/>
    </source>
</evidence>
<dbReference type="Proteomes" id="UP000489600">
    <property type="component" value="Unassembled WGS sequence"/>
</dbReference>
<gene>
    <name evidence="1" type="ORF">ANE_LOCUS21791</name>
</gene>
<accession>A0A565CCE6</accession>
<name>A0A565CCE6_9BRAS</name>
<organism evidence="1 2">
    <name type="scientific">Arabis nemorensis</name>
    <dbReference type="NCBI Taxonomy" id="586526"/>
    <lineage>
        <taxon>Eukaryota</taxon>
        <taxon>Viridiplantae</taxon>
        <taxon>Streptophyta</taxon>
        <taxon>Embryophyta</taxon>
        <taxon>Tracheophyta</taxon>
        <taxon>Spermatophyta</taxon>
        <taxon>Magnoliopsida</taxon>
        <taxon>eudicotyledons</taxon>
        <taxon>Gunneridae</taxon>
        <taxon>Pentapetalae</taxon>
        <taxon>rosids</taxon>
        <taxon>malvids</taxon>
        <taxon>Brassicales</taxon>
        <taxon>Brassicaceae</taxon>
        <taxon>Arabideae</taxon>
        <taxon>Arabis</taxon>
    </lineage>
</organism>
<comment type="caution">
    <text evidence="1">The sequence shown here is derived from an EMBL/GenBank/DDBJ whole genome shotgun (WGS) entry which is preliminary data.</text>
</comment>
<dbReference type="AlphaFoldDB" id="A0A565CCE6"/>
<keyword evidence="2" id="KW-1185">Reference proteome</keyword>
<protein>
    <submittedName>
        <fullName evidence="1">Uncharacterized protein</fullName>
    </submittedName>
</protein>
<proteinExistence type="predicted"/>
<sequence>MTMFLSQVVIVCHGVWEISLAVISKDQEFVIVVASIQFRDLAESVQDGFYKLSHTSNLN</sequence>
<reference evidence="1" key="1">
    <citation type="submission" date="2019-07" db="EMBL/GenBank/DDBJ databases">
        <authorList>
            <person name="Dittberner H."/>
        </authorList>
    </citation>
    <scope>NUCLEOTIDE SEQUENCE [LARGE SCALE GENOMIC DNA]</scope>
</reference>
<dbReference type="EMBL" id="CABITT030000007">
    <property type="protein sequence ID" value="VVB11347.1"/>
    <property type="molecule type" value="Genomic_DNA"/>
</dbReference>
<evidence type="ECO:0000313" key="1">
    <source>
        <dbReference type="EMBL" id="VVB11347.1"/>
    </source>
</evidence>